<dbReference type="PANTHER" id="PTHR35176:SF6">
    <property type="entry name" value="HEME OXYGENASE HI_0854-RELATED"/>
    <property type="match status" value="1"/>
</dbReference>
<dbReference type="STRING" id="1133849.O3I_029835"/>
<keyword evidence="4" id="KW-1185">Reference proteome</keyword>
<sequence length="149" mass="16444">MATWREFEDEAPELAAEVKRRFQLHESHVLATLRRDGAPRVSGSEVAFHDPDLVFGSMPDARKADDLRRDGRCAIHAHPADGDAKVAGVARELTDPAARAAAGAEPAGEDYAFRLDLTDAVLTTVDQERQLLIVQLWQPGRGVRITERH</sequence>
<dbReference type="InterPro" id="IPR012349">
    <property type="entry name" value="Split_barrel_FMN-bd"/>
</dbReference>
<proteinExistence type="predicted"/>
<dbReference type="EMBL" id="CP003876">
    <property type="protein sequence ID" value="AFU03916.1"/>
    <property type="molecule type" value="Genomic_DNA"/>
</dbReference>
<protein>
    <recommendedName>
        <fullName evidence="2">Pyridoxamine 5'-phosphate oxidase N-terminal domain-containing protein</fullName>
    </recommendedName>
</protein>
<reference evidence="3 4" key="1">
    <citation type="journal article" date="2012" name="J. Bacteriol.">
        <title>Complete genome sequence of Nocardia brasiliensis HUJEG-1.</title>
        <authorList>
            <person name="Vera-Cabrera L."/>
            <person name="Ortiz-Lopez R."/>
            <person name="Elizondo-Gonzalez R."/>
            <person name="Perez-Maya A.A."/>
            <person name="Ocampo-Candiani J."/>
        </authorList>
    </citation>
    <scope>NUCLEOTIDE SEQUENCE [LARGE SCALE GENOMIC DNA]</scope>
    <source>
        <strain evidence="4">ATCC 700358</strain>
    </source>
</reference>
<dbReference type="SUPFAM" id="SSF50475">
    <property type="entry name" value="FMN-binding split barrel"/>
    <property type="match status" value="1"/>
</dbReference>
<dbReference type="GO" id="GO:0016627">
    <property type="term" value="F:oxidoreductase activity, acting on the CH-CH group of donors"/>
    <property type="evidence" value="ECO:0007669"/>
    <property type="project" value="TreeGrafter"/>
</dbReference>
<feature type="domain" description="Pyridoxamine 5'-phosphate oxidase N-terminal" evidence="2">
    <location>
        <begin position="16"/>
        <end position="112"/>
    </location>
</feature>
<keyword evidence="1" id="KW-0560">Oxidoreductase</keyword>
<evidence type="ECO:0000256" key="1">
    <source>
        <dbReference type="ARBA" id="ARBA00023002"/>
    </source>
</evidence>
<dbReference type="InterPro" id="IPR052019">
    <property type="entry name" value="F420H2_bilvrd_red/Heme_oxyg"/>
</dbReference>
<dbReference type="InterPro" id="IPR011576">
    <property type="entry name" value="Pyridox_Oxase_N"/>
</dbReference>
<dbReference type="GO" id="GO:0070967">
    <property type="term" value="F:coenzyme F420 binding"/>
    <property type="evidence" value="ECO:0007669"/>
    <property type="project" value="TreeGrafter"/>
</dbReference>
<dbReference type="HOGENOM" id="CLU_134850_0_0_11"/>
<accession>K0F8S9</accession>
<dbReference type="PANTHER" id="PTHR35176">
    <property type="entry name" value="HEME OXYGENASE HI_0854-RELATED"/>
    <property type="match status" value="1"/>
</dbReference>
<dbReference type="KEGG" id="nbr:O3I_029835"/>
<name>K0F8S9_NOCB7</name>
<evidence type="ECO:0000259" key="2">
    <source>
        <dbReference type="Pfam" id="PF01243"/>
    </source>
</evidence>
<dbReference type="Gene3D" id="2.30.110.10">
    <property type="entry name" value="Electron Transport, Fmn-binding Protein, Chain A"/>
    <property type="match status" value="1"/>
</dbReference>
<dbReference type="eggNOG" id="COG0748">
    <property type="taxonomic scope" value="Bacteria"/>
</dbReference>
<dbReference type="Pfam" id="PF01243">
    <property type="entry name" value="PNPOx_N"/>
    <property type="match status" value="1"/>
</dbReference>
<gene>
    <name evidence="3" type="ORF">O3I_029835</name>
</gene>
<dbReference type="Proteomes" id="UP000006304">
    <property type="component" value="Chromosome"/>
</dbReference>
<dbReference type="GO" id="GO:0005829">
    <property type="term" value="C:cytosol"/>
    <property type="evidence" value="ECO:0007669"/>
    <property type="project" value="TreeGrafter"/>
</dbReference>
<organism evidence="3 4">
    <name type="scientific">Nocardia brasiliensis (strain ATCC 700358 / HUJEG-1)</name>
    <dbReference type="NCBI Taxonomy" id="1133849"/>
    <lineage>
        <taxon>Bacteria</taxon>
        <taxon>Bacillati</taxon>
        <taxon>Actinomycetota</taxon>
        <taxon>Actinomycetes</taxon>
        <taxon>Mycobacteriales</taxon>
        <taxon>Nocardiaceae</taxon>
        <taxon>Nocardia</taxon>
    </lineage>
</organism>
<evidence type="ECO:0000313" key="3">
    <source>
        <dbReference type="EMBL" id="AFU03916.1"/>
    </source>
</evidence>
<dbReference type="AlphaFoldDB" id="K0F8S9"/>
<dbReference type="RefSeq" id="WP_014986771.1">
    <property type="nucleotide sequence ID" value="NC_018681.1"/>
</dbReference>
<evidence type="ECO:0000313" key="4">
    <source>
        <dbReference type="Proteomes" id="UP000006304"/>
    </source>
</evidence>